<proteinExistence type="predicted"/>
<keyword evidence="6" id="KW-1185">Reference proteome</keyword>
<evidence type="ECO:0000256" key="1">
    <source>
        <dbReference type="ARBA" id="ARBA00022574"/>
    </source>
</evidence>
<evidence type="ECO:0000256" key="2">
    <source>
        <dbReference type="ARBA" id="ARBA00022737"/>
    </source>
</evidence>
<accession>A0A0G4LEA7</accession>
<evidence type="ECO:0000256" key="3">
    <source>
        <dbReference type="SAM" id="MobiDB-lite"/>
    </source>
</evidence>
<keyword evidence="1" id="KW-0853">WD repeat</keyword>
<dbReference type="InterPro" id="IPR036322">
    <property type="entry name" value="WD40_repeat_dom_sf"/>
</dbReference>
<dbReference type="EMBL" id="CVQI01011001">
    <property type="protein sequence ID" value="CRK20331.1"/>
    <property type="molecule type" value="Genomic_DNA"/>
</dbReference>
<feature type="region of interest" description="Disordered" evidence="3">
    <location>
        <begin position="383"/>
        <end position="415"/>
    </location>
</feature>
<organism evidence="4 7">
    <name type="scientific">Verticillium longisporum</name>
    <name type="common">Verticillium dahliae var. longisporum</name>
    <dbReference type="NCBI Taxonomy" id="100787"/>
    <lineage>
        <taxon>Eukaryota</taxon>
        <taxon>Fungi</taxon>
        <taxon>Dikarya</taxon>
        <taxon>Ascomycota</taxon>
        <taxon>Pezizomycotina</taxon>
        <taxon>Sordariomycetes</taxon>
        <taxon>Hypocreomycetidae</taxon>
        <taxon>Glomerellales</taxon>
        <taxon>Plectosphaerellaceae</taxon>
        <taxon>Verticillium</taxon>
    </lineage>
</organism>
<dbReference type="GO" id="GO:0080008">
    <property type="term" value="C:Cul4-RING E3 ubiquitin ligase complex"/>
    <property type="evidence" value="ECO:0007669"/>
    <property type="project" value="TreeGrafter"/>
</dbReference>
<protein>
    <recommendedName>
        <fullName evidence="8">Myocyte-specific enhancer factor 2d</fullName>
    </recommendedName>
</protein>
<evidence type="ECO:0000313" key="6">
    <source>
        <dbReference type="Proteomes" id="UP000044602"/>
    </source>
</evidence>
<dbReference type="SUPFAM" id="SSF50978">
    <property type="entry name" value="WD40 repeat-like"/>
    <property type="match status" value="1"/>
</dbReference>
<dbReference type="InterPro" id="IPR052254">
    <property type="entry name" value="CUL4-DDB1_E3_ligase_receptor"/>
</dbReference>
<evidence type="ECO:0000313" key="7">
    <source>
        <dbReference type="Proteomes" id="UP000045706"/>
    </source>
</evidence>
<dbReference type="Proteomes" id="UP000045706">
    <property type="component" value="Unassembled WGS sequence"/>
</dbReference>
<keyword evidence="2" id="KW-0677">Repeat</keyword>
<sequence length="518" mass="57054">MSLSLPGYYYDEVKKKYFKIEKSHSAPASAAWSAANVKRRKLENEHTAAKHARAERTKRNVKRARALREPLLGGFLDRQLGIGAPDAEVSAAVWASGLVDRHHVGFVDDSRRGAVPNLGCLWVGGEDTRTGVGVAYTSLSESSSVRSTYIHTDSCGIVGQRTSPTQQRITTTNVVYEESVQCNQVSSISYHQPSHRMLVTTREPSNDPGVHFFSPRVTSPTEDRPHWELGSPRLPANHYKSVRMAPGRRTYSVNLAIPAPTASSELMCTLATDDGIIRLTSNSNISWITPKADGAHQRPLPMDVLAQAFNVAHPSILYAGTRSSTVRTLDLRAPPHSWSCFRAASAVTHLRSLDSNPNHILVAALRSNLHIYDLRFLKTEPSAETRSEVPRMKKRNRGRDHGRSAQPSGPAVVQPATPVLTFPEYRNEAHTHIGFDVNQDVGVVAAAHDMHDGRVALYSLRSGLRLRAPAVDRASTRGPVRSLVFQSMPMERHASLWIGHQGVVKKYSVGVCEEDDEA</sequence>
<dbReference type="InterPro" id="IPR015943">
    <property type="entry name" value="WD40/YVTN_repeat-like_dom_sf"/>
</dbReference>
<dbReference type="PANTHER" id="PTHR44472">
    <property type="entry name" value="DDB1- AND CUL4-ASSOCIATED FACTOR 4-RELATED"/>
    <property type="match status" value="1"/>
</dbReference>
<gene>
    <name evidence="5" type="ORF">BN1708_006779</name>
    <name evidence="4" type="ORF">BN1723_012108</name>
</gene>
<dbReference type="Gene3D" id="2.130.10.10">
    <property type="entry name" value="YVTN repeat-like/Quinoprotein amine dehydrogenase"/>
    <property type="match status" value="1"/>
</dbReference>
<dbReference type="EMBL" id="CVQH01023639">
    <property type="protein sequence ID" value="CRK35765.1"/>
    <property type="molecule type" value="Genomic_DNA"/>
</dbReference>
<dbReference type="STRING" id="100787.A0A0G4LEA7"/>
<name>A0A0G4LEA7_VERLO</name>
<dbReference type="AlphaFoldDB" id="A0A0G4LEA7"/>
<dbReference type="Proteomes" id="UP000044602">
    <property type="component" value="Unassembled WGS sequence"/>
</dbReference>
<reference evidence="6 7" key="1">
    <citation type="submission" date="2015-05" db="EMBL/GenBank/DDBJ databases">
        <authorList>
            <person name="Fogelqvist Johan"/>
        </authorList>
    </citation>
    <scope>NUCLEOTIDE SEQUENCE [LARGE SCALE GENOMIC DNA]</scope>
    <source>
        <strain evidence="5">VL1</strain>
        <strain evidence="4">VL2</strain>
    </source>
</reference>
<evidence type="ECO:0000313" key="4">
    <source>
        <dbReference type="EMBL" id="CRK20331.1"/>
    </source>
</evidence>
<evidence type="ECO:0000313" key="5">
    <source>
        <dbReference type="EMBL" id="CRK35765.1"/>
    </source>
</evidence>
<evidence type="ECO:0008006" key="8">
    <source>
        <dbReference type="Google" id="ProtNLM"/>
    </source>
</evidence>
<dbReference type="PANTHER" id="PTHR44472:SF1">
    <property type="entry name" value="DDB1 AND CUL4 ASSOCIATED FACTOR 4"/>
    <property type="match status" value="1"/>
</dbReference>